<evidence type="ECO:0000313" key="3">
    <source>
        <dbReference type="Proteomes" id="UP000094795"/>
    </source>
</evidence>
<gene>
    <name evidence="2" type="ORF">AWJ14_15535</name>
</gene>
<name>A0A1C1YUV0_9HYPH</name>
<dbReference type="AlphaFoldDB" id="A0A1C1YUV0"/>
<dbReference type="EMBL" id="LQZT01000017">
    <property type="protein sequence ID" value="OCW57322.1"/>
    <property type="molecule type" value="Genomic_DNA"/>
</dbReference>
<dbReference type="STRING" id="1480615.AWJ14_15535"/>
<dbReference type="OrthoDB" id="7285394at2"/>
<comment type="caution">
    <text evidence="2">The sequence shown here is derived from an EMBL/GenBank/DDBJ whole genome shotgun (WGS) entry which is preliminary data.</text>
</comment>
<feature type="transmembrane region" description="Helical" evidence="1">
    <location>
        <begin position="43"/>
        <end position="61"/>
    </location>
</feature>
<dbReference type="Proteomes" id="UP000094795">
    <property type="component" value="Unassembled WGS sequence"/>
</dbReference>
<organism evidence="2 3">
    <name type="scientific">Hoeflea olei</name>
    <dbReference type="NCBI Taxonomy" id="1480615"/>
    <lineage>
        <taxon>Bacteria</taxon>
        <taxon>Pseudomonadati</taxon>
        <taxon>Pseudomonadota</taxon>
        <taxon>Alphaproteobacteria</taxon>
        <taxon>Hyphomicrobiales</taxon>
        <taxon>Rhizobiaceae</taxon>
        <taxon>Hoeflea</taxon>
    </lineage>
</organism>
<keyword evidence="3" id="KW-1185">Reference proteome</keyword>
<keyword evidence="1" id="KW-1133">Transmembrane helix</keyword>
<dbReference type="RefSeq" id="WP_066179309.1">
    <property type="nucleotide sequence ID" value="NZ_LQZT01000017.1"/>
</dbReference>
<evidence type="ECO:0008006" key="4">
    <source>
        <dbReference type="Google" id="ProtNLM"/>
    </source>
</evidence>
<dbReference type="Pfam" id="PF10947">
    <property type="entry name" value="DUF2628"/>
    <property type="match status" value="1"/>
</dbReference>
<protein>
    <recommendedName>
        <fullName evidence="4">DUF2628 domain-containing protein</fullName>
    </recommendedName>
</protein>
<keyword evidence="1" id="KW-0812">Transmembrane</keyword>
<accession>A0A1C1YUV0</accession>
<evidence type="ECO:0000256" key="1">
    <source>
        <dbReference type="SAM" id="Phobius"/>
    </source>
</evidence>
<proteinExistence type="predicted"/>
<dbReference type="InterPro" id="IPR024399">
    <property type="entry name" value="DUF2628"/>
</dbReference>
<evidence type="ECO:0000313" key="2">
    <source>
        <dbReference type="EMBL" id="OCW57322.1"/>
    </source>
</evidence>
<keyword evidence="1" id="KW-0472">Membrane</keyword>
<sequence length="159" mass="16710">MSAYLVLASPGSQIPDDRAVVLEDGFAWLAFVAPVIWLAVNRLWLAALVAALLTLSAFALAGSYAQPALALAVLLAIRVLAGLEGRNWRAAALECRGWRLVDLAEAEDPMTAFEIHAARVAAAASPAPSLGRAPKFPQATDRMADAHSGSIGLVPVERT</sequence>
<reference evidence="2 3" key="1">
    <citation type="submission" date="2015-12" db="EMBL/GenBank/DDBJ databases">
        <authorList>
            <person name="Shamseldin A."/>
            <person name="Moawad H."/>
            <person name="Abd El-Rahim W.M."/>
            <person name="Sadowsky M.J."/>
        </authorList>
    </citation>
    <scope>NUCLEOTIDE SEQUENCE [LARGE SCALE GENOMIC DNA]</scope>
    <source>
        <strain evidence="2 3">JC234</strain>
    </source>
</reference>
<feature type="transmembrane region" description="Helical" evidence="1">
    <location>
        <begin position="20"/>
        <end position="38"/>
    </location>
</feature>